<name>A0ABU1NRJ8_9BACL</name>
<reference evidence="1 2" key="1">
    <citation type="submission" date="2023-07" db="EMBL/GenBank/DDBJ databases">
        <title>Sorghum-associated microbial communities from plants grown in Nebraska, USA.</title>
        <authorList>
            <person name="Schachtman D."/>
        </authorList>
    </citation>
    <scope>NUCLEOTIDE SEQUENCE [LARGE SCALE GENOMIC DNA]</scope>
    <source>
        <strain evidence="1 2">CC258</strain>
    </source>
</reference>
<sequence length="230" mass="27017">MKISFISLFNTFVEKHLKLRTGERHRRLHEGLGHAEKLFLEKVWFPAFGHFEFLHPEYEVKDFRDGTRFIDFAFIRQSLKLAIEIDGFTTHVHLSRSQFADQLIRQNHLILDGWKILRFTYDDIKDRPRMCIQILQQFMGRFLDVVDAVSIDMNAFEKEIIRSALSNDSAIKPLHVSKLLNISIRKSRNLLKNMCLKSLLQPASKGTSCVRIYKLHDHALSMWEANNHVI</sequence>
<gene>
    <name evidence="1" type="ORF">J2736_001281</name>
</gene>
<evidence type="ECO:0008006" key="3">
    <source>
        <dbReference type="Google" id="ProtNLM"/>
    </source>
</evidence>
<organism evidence="1 2">
    <name type="scientific">Paenibacillus qinlingensis</name>
    <dbReference type="NCBI Taxonomy" id="1837343"/>
    <lineage>
        <taxon>Bacteria</taxon>
        <taxon>Bacillati</taxon>
        <taxon>Bacillota</taxon>
        <taxon>Bacilli</taxon>
        <taxon>Bacillales</taxon>
        <taxon>Paenibacillaceae</taxon>
        <taxon>Paenibacillus</taxon>
    </lineage>
</organism>
<dbReference type="Gene3D" id="3.40.960.10">
    <property type="entry name" value="VSR Endonuclease"/>
    <property type="match status" value="1"/>
</dbReference>
<comment type="caution">
    <text evidence="1">The sequence shown here is derived from an EMBL/GenBank/DDBJ whole genome shotgun (WGS) entry which is preliminary data.</text>
</comment>
<proteinExistence type="predicted"/>
<evidence type="ECO:0000313" key="2">
    <source>
        <dbReference type="Proteomes" id="UP001267290"/>
    </source>
</evidence>
<dbReference type="RefSeq" id="WP_310224475.1">
    <property type="nucleotide sequence ID" value="NZ_JAVDSB010000001.1"/>
</dbReference>
<protein>
    <recommendedName>
        <fullName evidence="3">DUF559 domain-containing protein</fullName>
    </recommendedName>
</protein>
<accession>A0ABU1NRJ8</accession>
<keyword evidence="2" id="KW-1185">Reference proteome</keyword>
<dbReference type="Proteomes" id="UP001267290">
    <property type="component" value="Unassembled WGS sequence"/>
</dbReference>
<evidence type="ECO:0000313" key="1">
    <source>
        <dbReference type="EMBL" id="MDR6550098.1"/>
    </source>
</evidence>
<dbReference type="EMBL" id="JAVDSB010000001">
    <property type="protein sequence ID" value="MDR6550098.1"/>
    <property type="molecule type" value="Genomic_DNA"/>
</dbReference>